<dbReference type="InterPro" id="IPR000847">
    <property type="entry name" value="LysR_HTH_N"/>
</dbReference>
<evidence type="ECO:0000256" key="1">
    <source>
        <dbReference type="ARBA" id="ARBA00009437"/>
    </source>
</evidence>
<dbReference type="eggNOG" id="COG0583">
    <property type="taxonomic scope" value="Bacteria"/>
</dbReference>
<dbReference type="Pfam" id="PF03466">
    <property type="entry name" value="LysR_substrate"/>
    <property type="match status" value="1"/>
</dbReference>
<dbReference type="PANTHER" id="PTHR30419">
    <property type="entry name" value="HTH-TYPE TRANSCRIPTIONAL REGULATOR YBHD"/>
    <property type="match status" value="1"/>
</dbReference>
<organism evidence="6 7">
    <name type="scientific">Lactobacillus equicursoris DSM 19284 = JCM 14600 = CIP 110162</name>
    <dbReference type="NCBI Taxonomy" id="1293597"/>
    <lineage>
        <taxon>Bacteria</taxon>
        <taxon>Bacillati</taxon>
        <taxon>Bacillota</taxon>
        <taxon>Bacilli</taxon>
        <taxon>Lactobacillales</taxon>
        <taxon>Lactobacillaceae</taxon>
        <taxon>Lactobacillus</taxon>
    </lineage>
</organism>
<dbReference type="CDD" id="cd05466">
    <property type="entry name" value="PBP2_LTTR_substrate"/>
    <property type="match status" value="1"/>
</dbReference>
<dbReference type="AlphaFoldDB" id="K0NWB9"/>
<dbReference type="SUPFAM" id="SSF46785">
    <property type="entry name" value="Winged helix' DNA-binding domain"/>
    <property type="match status" value="1"/>
</dbReference>
<keyword evidence="7" id="KW-1185">Reference proteome</keyword>
<keyword evidence="4" id="KW-0804">Transcription</keyword>
<dbReference type="GO" id="GO:0005829">
    <property type="term" value="C:cytosol"/>
    <property type="evidence" value="ECO:0007669"/>
    <property type="project" value="TreeGrafter"/>
</dbReference>
<accession>K0NWB9</accession>
<keyword evidence="2" id="KW-0805">Transcription regulation</keyword>
<dbReference type="RefSeq" id="WP_008460375.1">
    <property type="nucleotide sequence ID" value="NZ_AZDU01000065.1"/>
</dbReference>
<dbReference type="STRING" id="1293597.FC20_GL001635"/>
<sequence length="295" mass="33715">MEFRDLRYFIDLVESESYHATAQKNQVTQPAISAMVKRLEEECGVQLVFKKSSRSSLVITPAGQVLYKRAKKLVKEENSIKIEVKRANAKNFRLGYSELAGKAWLAPVITHLNQGRMLANIETKEEPSHLLEQHLREGRFDVIVFSRLSDEPLPGIKTTTLQRYQYVLAVAEDSPLAKLDEIRIAQIKDTPLIMRHKRFLSRISLERLFAKTGFQPAKKLIVDNIDASLQLVQRGMGVTYLMDIAVQTIPGIKAIPLVASQRSYCYSSMGIRENFMPNEIQKQYLNILQQHQDLD</sequence>
<dbReference type="EMBL" id="AZDU01000065">
    <property type="protein sequence ID" value="KRL00009.1"/>
    <property type="molecule type" value="Genomic_DNA"/>
</dbReference>
<evidence type="ECO:0000259" key="5">
    <source>
        <dbReference type="PROSITE" id="PS50931"/>
    </source>
</evidence>
<dbReference type="SUPFAM" id="SSF53850">
    <property type="entry name" value="Periplasmic binding protein-like II"/>
    <property type="match status" value="1"/>
</dbReference>
<comment type="caution">
    <text evidence="6">The sequence shown here is derived from an EMBL/GenBank/DDBJ whole genome shotgun (WGS) entry which is preliminary data.</text>
</comment>
<dbReference type="PATRIC" id="fig|1293597.4.peg.1739"/>
<dbReference type="InterPro" id="IPR036390">
    <property type="entry name" value="WH_DNA-bd_sf"/>
</dbReference>
<proteinExistence type="inferred from homology"/>
<dbReference type="InterPro" id="IPR050950">
    <property type="entry name" value="HTH-type_LysR_regulators"/>
</dbReference>
<name>K0NWB9_9LACO</name>
<comment type="similarity">
    <text evidence="1">Belongs to the LysR transcriptional regulatory family.</text>
</comment>
<evidence type="ECO:0000256" key="2">
    <source>
        <dbReference type="ARBA" id="ARBA00023015"/>
    </source>
</evidence>
<protein>
    <submittedName>
        <fullName evidence="6">LysR substrate binding domain protein</fullName>
    </submittedName>
</protein>
<dbReference type="InterPro" id="IPR036388">
    <property type="entry name" value="WH-like_DNA-bd_sf"/>
</dbReference>
<keyword evidence="3" id="KW-0238">DNA-binding</keyword>
<dbReference type="GO" id="GO:0003700">
    <property type="term" value="F:DNA-binding transcription factor activity"/>
    <property type="evidence" value="ECO:0007669"/>
    <property type="project" value="InterPro"/>
</dbReference>
<evidence type="ECO:0000313" key="6">
    <source>
        <dbReference type="EMBL" id="KRL00009.1"/>
    </source>
</evidence>
<feature type="domain" description="HTH lysR-type" evidence="5">
    <location>
        <begin position="1"/>
        <end position="58"/>
    </location>
</feature>
<evidence type="ECO:0000256" key="4">
    <source>
        <dbReference type="ARBA" id="ARBA00023163"/>
    </source>
</evidence>
<evidence type="ECO:0000313" key="7">
    <source>
        <dbReference type="Proteomes" id="UP000051074"/>
    </source>
</evidence>
<reference evidence="6 7" key="1">
    <citation type="journal article" date="2015" name="Genome Announc.">
        <title>Expanding the biotechnology potential of lactobacilli through comparative genomics of 213 strains and associated genera.</title>
        <authorList>
            <person name="Sun Z."/>
            <person name="Harris H.M."/>
            <person name="McCann A."/>
            <person name="Guo C."/>
            <person name="Argimon S."/>
            <person name="Zhang W."/>
            <person name="Yang X."/>
            <person name="Jeffery I.B."/>
            <person name="Cooney J.C."/>
            <person name="Kagawa T.F."/>
            <person name="Liu W."/>
            <person name="Song Y."/>
            <person name="Salvetti E."/>
            <person name="Wrobel A."/>
            <person name="Rasinkangas P."/>
            <person name="Parkhill J."/>
            <person name="Rea M.C."/>
            <person name="O'Sullivan O."/>
            <person name="Ritari J."/>
            <person name="Douillard F.P."/>
            <person name="Paul Ross R."/>
            <person name="Yang R."/>
            <person name="Briner A.E."/>
            <person name="Felis G.E."/>
            <person name="de Vos W.M."/>
            <person name="Barrangou R."/>
            <person name="Klaenhammer T.R."/>
            <person name="Caufield P.W."/>
            <person name="Cui Y."/>
            <person name="Zhang H."/>
            <person name="O'Toole P.W."/>
        </authorList>
    </citation>
    <scope>NUCLEOTIDE SEQUENCE [LARGE SCALE GENOMIC DNA]</scope>
    <source>
        <strain evidence="6 7">DSM 19284</strain>
    </source>
</reference>
<dbReference type="Gene3D" id="1.10.10.10">
    <property type="entry name" value="Winged helix-like DNA-binding domain superfamily/Winged helix DNA-binding domain"/>
    <property type="match status" value="1"/>
</dbReference>
<dbReference type="PROSITE" id="PS50931">
    <property type="entry name" value="HTH_LYSR"/>
    <property type="match status" value="1"/>
</dbReference>
<dbReference type="InterPro" id="IPR005119">
    <property type="entry name" value="LysR_subst-bd"/>
</dbReference>
<dbReference type="Gene3D" id="3.40.190.290">
    <property type="match status" value="1"/>
</dbReference>
<evidence type="ECO:0000256" key="3">
    <source>
        <dbReference type="ARBA" id="ARBA00023125"/>
    </source>
</evidence>
<dbReference type="GO" id="GO:0003677">
    <property type="term" value="F:DNA binding"/>
    <property type="evidence" value="ECO:0007669"/>
    <property type="project" value="UniProtKB-KW"/>
</dbReference>
<dbReference type="Proteomes" id="UP000051074">
    <property type="component" value="Unassembled WGS sequence"/>
</dbReference>
<gene>
    <name evidence="6" type="ORF">FC20_GL001635</name>
</gene>
<dbReference type="Pfam" id="PF00126">
    <property type="entry name" value="HTH_1"/>
    <property type="match status" value="1"/>
</dbReference>